<protein>
    <submittedName>
        <fullName evidence="2">BZIP transcription factor 1</fullName>
    </submittedName>
</protein>
<feature type="compositionally biased region" description="Basic and acidic residues" evidence="1">
    <location>
        <begin position="97"/>
        <end position="112"/>
    </location>
</feature>
<proteinExistence type="predicted"/>
<dbReference type="CDD" id="cd14688">
    <property type="entry name" value="bZIP_YAP"/>
    <property type="match status" value="1"/>
</dbReference>
<dbReference type="SUPFAM" id="SSF57959">
    <property type="entry name" value="Leucine zipper domain"/>
    <property type="match status" value="1"/>
</dbReference>
<keyword evidence="3" id="KW-1185">Reference proteome</keyword>
<dbReference type="EMBL" id="JASMQC010000040">
    <property type="protein sequence ID" value="KAK1930300.1"/>
    <property type="molecule type" value="Genomic_DNA"/>
</dbReference>
<organism evidence="2 3">
    <name type="scientific">Phytophthora citrophthora</name>
    <dbReference type="NCBI Taxonomy" id="4793"/>
    <lineage>
        <taxon>Eukaryota</taxon>
        <taxon>Sar</taxon>
        <taxon>Stramenopiles</taxon>
        <taxon>Oomycota</taxon>
        <taxon>Peronosporomycetes</taxon>
        <taxon>Peronosporales</taxon>
        <taxon>Peronosporaceae</taxon>
        <taxon>Phytophthora</taxon>
    </lineage>
</organism>
<sequence length="352" mass="40421">MGDFSPNLKFNIGSDRLPSLILPTKDGQRDGTLPRRFASIFTRKRELADTQAELLSVLVPLTKIIEDSKTSSVSANAVPQTQSPSETKPKRKKRVRLKTERRREQCRNNQARYRDRQRGFVRELEERVRDLHEEIQDLTKERHTLCYGIQTKNNLWNIVVEYFRLFRYGFLTPIFGPESVDMENLKDQEYFLRAAMAEDVALGELSGVDDLIDQWQRYSSYFGKLYLHLNKMEQQPQGAMKADATLSFTITEATLRFVFPHLLDGETVHEDEQDAGSAAYVPPRAPLVGQRLHCPCSVRFSWDDAVGRVTQLEATVDLLSPLLRELGDLELVSFVLEKALITPEYLIGTIQR</sequence>
<feature type="region of interest" description="Disordered" evidence="1">
    <location>
        <begin position="70"/>
        <end position="112"/>
    </location>
</feature>
<dbReference type="AlphaFoldDB" id="A0AAD9G1Y0"/>
<gene>
    <name evidence="2" type="ORF">P3T76_014260</name>
</gene>
<name>A0AAD9G1Y0_9STRA</name>
<reference evidence="2" key="1">
    <citation type="submission" date="2023-08" db="EMBL/GenBank/DDBJ databases">
        <title>Reference Genome Resource for the Citrus Pathogen Phytophthora citrophthora.</title>
        <authorList>
            <person name="Moller H."/>
            <person name="Coetzee B."/>
            <person name="Rose L.J."/>
            <person name="Van Niekerk J.M."/>
        </authorList>
    </citation>
    <scope>NUCLEOTIDE SEQUENCE</scope>
    <source>
        <strain evidence="2">STE-U-9442</strain>
    </source>
</reference>
<accession>A0AAD9G1Y0</accession>
<feature type="compositionally biased region" description="Polar residues" evidence="1">
    <location>
        <begin position="70"/>
        <end position="86"/>
    </location>
</feature>
<evidence type="ECO:0000313" key="2">
    <source>
        <dbReference type="EMBL" id="KAK1930300.1"/>
    </source>
</evidence>
<comment type="caution">
    <text evidence="2">The sequence shown here is derived from an EMBL/GenBank/DDBJ whole genome shotgun (WGS) entry which is preliminary data.</text>
</comment>
<dbReference type="Proteomes" id="UP001259832">
    <property type="component" value="Unassembled WGS sequence"/>
</dbReference>
<dbReference type="InterPro" id="IPR046347">
    <property type="entry name" value="bZIP_sf"/>
</dbReference>
<dbReference type="GO" id="GO:0003700">
    <property type="term" value="F:DNA-binding transcription factor activity"/>
    <property type="evidence" value="ECO:0007669"/>
    <property type="project" value="InterPro"/>
</dbReference>
<evidence type="ECO:0000256" key="1">
    <source>
        <dbReference type="SAM" id="MobiDB-lite"/>
    </source>
</evidence>
<dbReference type="Gene3D" id="1.20.5.170">
    <property type="match status" value="1"/>
</dbReference>
<evidence type="ECO:0000313" key="3">
    <source>
        <dbReference type="Proteomes" id="UP001259832"/>
    </source>
</evidence>